<dbReference type="InParanoid" id="Q7RA86"/>
<protein>
    <submittedName>
        <fullName evidence="1">Uncharacterized protein</fullName>
    </submittedName>
</protein>
<accession>Q7RA86</accession>
<evidence type="ECO:0000313" key="1">
    <source>
        <dbReference type="EMBL" id="EAA18860.1"/>
    </source>
</evidence>
<name>Q7RA86_PLAYO</name>
<dbReference type="AlphaFoldDB" id="Q7RA86"/>
<evidence type="ECO:0000313" key="2">
    <source>
        <dbReference type="Proteomes" id="UP000008553"/>
    </source>
</evidence>
<dbReference type="Proteomes" id="UP000008553">
    <property type="component" value="Unassembled WGS sequence"/>
</dbReference>
<comment type="caution">
    <text evidence="1">The sequence shown here is derived from an EMBL/GenBank/DDBJ whole genome shotgun (WGS) entry which is preliminary data.</text>
</comment>
<proteinExistence type="predicted"/>
<organism evidence="1 2">
    <name type="scientific">Plasmodium yoelii yoelii</name>
    <dbReference type="NCBI Taxonomy" id="73239"/>
    <lineage>
        <taxon>Eukaryota</taxon>
        <taxon>Sar</taxon>
        <taxon>Alveolata</taxon>
        <taxon>Apicomplexa</taxon>
        <taxon>Aconoidasida</taxon>
        <taxon>Haemosporida</taxon>
        <taxon>Plasmodiidae</taxon>
        <taxon>Plasmodium</taxon>
        <taxon>Plasmodium (Vinckeia)</taxon>
    </lineage>
</organism>
<dbReference type="PaxDb" id="73239-Q7RA86"/>
<reference evidence="1 2" key="1">
    <citation type="journal article" date="2002" name="Nature">
        <title>Genome sequence and comparative analysis of the model rodent malaria parasite Plasmodium yoelii yoelii.</title>
        <authorList>
            <person name="Carlton J.M."/>
            <person name="Angiuoli S.V."/>
            <person name="Suh B.B."/>
            <person name="Kooij T.W."/>
            <person name="Pertea M."/>
            <person name="Silva J.C."/>
            <person name="Ermolaeva M.D."/>
            <person name="Allen J.E."/>
            <person name="Selengut J.D."/>
            <person name="Koo H.L."/>
            <person name="Peterson J.D."/>
            <person name="Pop M."/>
            <person name="Kosack D.S."/>
            <person name="Shumway M.F."/>
            <person name="Bidwell S.L."/>
            <person name="Shallom S.J."/>
            <person name="van Aken S.E."/>
            <person name="Riedmuller S.B."/>
            <person name="Feldblyum T.V."/>
            <person name="Cho J.K."/>
            <person name="Quackenbush J."/>
            <person name="Sedegah M."/>
            <person name="Shoaibi A."/>
            <person name="Cummings L.M."/>
            <person name="Florens L."/>
            <person name="Yates J.R."/>
            <person name="Raine J.D."/>
            <person name="Sinden R.E."/>
            <person name="Harris M.A."/>
            <person name="Cunningham D.A."/>
            <person name="Preiser P.R."/>
            <person name="Bergman L.W."/>
            <person name="Vaidya A.B."/>
            <person name="van Lin L.H."/>
            <person name="Janse C.J."/>
            <person name="Waters A.P."/>
            <person name="Smith H.O."/>
            <person name="White O.R."/>
            <person name="Salzberg S.L."/>
            <person name="Venter J.C."/>
            <person name="Fraser C.M."/>
            <person name="Hoffman S.L."/>
            <person name="Gardner M.J."/>
            <person name="Carucci D.J."/>
        </authorList>
    </citation>
    <scope>NUCLEOTIDE SEQUENCE [LARGE SCALE GENOMIC DNA]</scope>
    <source>
        <strain evidence="1 2">17XNL</strain>
    </source>
</reference>
<gene>
    <name evidence="1" type="ORF">PY06616</name>
</gene>
<sequence>MLDCWFHHYSLGSTYNLPASECIQHIPYCYF</sequence>
<keyword evidence="2" id="KW-1185">Reference proteome</keyword>
<dbReference type="EMBL" id="AABL01002261">
    <property type="protein sequence ID" value="EAA18860.1"/>
    <property type="molecule type" value="Genomic_DNA"/>
</dbReference>